<sequence>MEIIESGPWKARHDNGKVFVESDDFTHDVRLYVNGDFASLEQKLAYAEEIARRLNAWRPDAGSVPDPESN</sequence>
<proteinExistence type="predicted"/>
<dbReference type="RefSeq" id="WP_340524194.1">
    <property type="nucleotide sequence ID" value="NZ_FMSH01000154.1"/>
</dbReference>
<accession>A0A1K0IE35</accession>
<dbReference type="EMBL" id="FMSH01000154">
    <property type="protein sequence ID" value="SCU75590.1"/>
    <property type="molecule type" value="Genomic_DNA"/>
</dbReference>
<evidence type="ECO:0000313" key="1">
    <source>
        <dbReference type="EMBL" id="SCU75590.1"/>
    </source>
</evidence>
<name>A0A1K0IE35_CUPNE</name>
<reference evidence="1" key="1">
    <citation type="submission" date="2016-09" db="EMBL/GenBank/DDBJ databases">
        <authorList>
            <person name="Capua I."/>
            <person name="De Benedictis P."/>
            <person name="Joannis T."/>
            <person name="Lombin L.H."/>
            <person name="Cattoli G."/>
        </authorList>
    </citation>
    <scope>NUCLEOTIDE SEQUENCE</scope>
    <source>
        <strain evidence="1">B9</strain>
    </source>
</reference>
<organism evidence="1">
    <name type="scientific">Cupriavidus necator</name>
    <name type="common">Alcaligenes eutrophus</name>
    <name type="synonym">Ralstonia eutropha</name>
    <dbReference type="NCBI Taxonomy" id="106590"/>
    <lineage>
        <taxon>Bacteria</taxon>
        <taxon>Pseudomonadati</taxon>
        <taxon>Pseudomonadota</taxon>
        <taxon>Betaproteobacteria</taxon>
        <taxon>Burkholderiales</taxon>
        <taxon>Burkholderiaceae</taxon>
        <taxon>Cupriavidus</taxon>
    </lineage>
</organism>
<gene>
    <name evidence="1" type="ORF">CNECB9_2370164</name>
</gene>
<dbReference type="AlphaFoldDB" id="A0A1K0IE35"/>
<protein>
    <submittedName>
        <fullName evidence="1">Uncharacterized protein</fullName>
    </submittedName>
</protein>